<dbReference type="EMBL" id="BSPQ01000001">
    <property type="protein sequence ID" value="GLS89428.1"/>
    <property type="molecule type" value="Genomic_DNA"/>
</dbReference>
<evidence type="ECO:0000313" key="4">
    <source>
        <dbReference type="EMBL" id="GLS89428.1"/>
    </source>
</evidence>
<accession>A0ABQ6DX43</accession>
<dbReference type="PANTHER" id="PTHR30035:SF3">
    <property type="entry name" value="INTERMEMBRANE PHOSPHOLIPID TRANSPORT SYSTEM LIPOPROTEIN MLAA"/>
    <property type="match status" value="1"/>
</dbReference>
<keyword evidence="5" id="KW-1185">Reference proteome</keyword>
<reference evidence="5" key="1">
    <citation type="journal article" date="2019" name="Int. J. Syst. Evol. Microbiol.">
        <title>The Global Catalogue of Microorganisms (GCM) 10K type strain sequencing project: providing services to taxonomists for standard genome sequencing and annotation.</title>
        <authorList>
            <consortium name="The Broad Institute Genomics Platform"/>
            <consortium name="The Broad Institute Genome Sequencing Center for Infectious Disease"/>
            <person name="Wu L."/>
            <person name="Ma J."/>
        </authorList>
    </citation>
    <scope>NUCLEOTIDE SEQUENCE [LARGE SCALE GENOMIC DNA]</scope>
    <source>
        <strain evidence="5">NBRC 103166</strain>
    </source>
</reference>
<sequence>MGKGVLRLPLFVCLVMMPIMASAQTVNGDYEYQTHMSDPIEPINRVIWDFNYLVLDAYIYKPVTETYVDWIPDGGRKAINNFVLNFDEPSTMVNNLIQLEFKHAAGAFVRFSLNSTFGLLGFFDVAEHGGVPRRRETFSNVLGHWHIPHGAYLMLPVIGPRSVRKLVGGVVDGLYFPMSYLSFWQSTALWGLDGIDKRESVLGQEKLLDQSLDPYIFAKEAYMQYEAFKFYQNSEDLNLLIEEQQQQSFDQEQDLDAFMDEID</sequence>
<comment type="similarity">
    <text evidence="1">Belongs to the MlaA family.</text>
</comment>
<dbReference type="RefSeq" id="WP_284202546.1">
    <property type="nucleotide sequence ID" value="NZ_BSPQ01000001.1"/>
</dbReference>
<dbReference type="PRINTS" id="PR01805">
    <property type="entry name" value="VACJLIPOPROT"/>
</dbReference>
<keyword evidence="2 3" id="KW-0732">Signal</keyword>
<feature type="signal peptide" evidence="3">
    <location>
        <begin position="1"/>
        <end position="23"/>
    </location>
</feature>
<name>A0ABQ6DX43_9GAMM</name>
<evidence type="ECO:0000313" key="5">
    <source>
        <dbReference type="Proteomes" id="UP001157353"/>
    </source>
</evidence>
<proteinExistence type="inferred from homology"/>
<dbReference type="PANTHER" id="PTHR30035">
    <property type="entry name" value="LIPOPROTEIN VACJ-RELATED"/>
    <property type="match status" value="1"/>
</dbReference>
<evidence type="ECO:0000256" key="3">
    <source>
        <dbReference type="SAM" id="SignalP"/>
    </source>
</evidence>
<dbReference type="InterPro" id="IPR007428">
    <property type="entry name" value="MlaA"/>
</dbReference>
<organism evidence="4 5">
    <name type="scientific">Psychromonas marina</name>
    <dbReference type="NCBI Taxonomy" id="88364"/>
    <lineage>
        <taxon>Bacteria</taxon>
        <taxon>Pseudomonadati</taxon>
        <taxon>Pseudomonadota</taxon>
        <taxon>Gammaproteobacteria</taxon>
        <taxon>Alteromonadales</taxon>
        <taxon>Psychromonadaceae</taxon>
        <taxon>Psychromonas</taxon>
    </lineage>
</organism>
<comment type="caution">
    <text evidence="4">The sequence shown here is derived from an EMBL/GenBank/DDBJ whole genome shotgun (WGS) entry which is preliminary data.</text>
</comment>
<evidence type="ECO:0000256" key="1">
    <source>
        <dbReference type="ARBA" id="ARBA00010634"/>
    </source>
</evidence>
<protein>
    <submittedName>
        <fullName evidence="4">ABC transporter</fullName>
    </submittedName>
</protein>
<dbReference type="Proteomes" id="UP001157353">
    <property type="component" value="Unassembled WGS sequence"/>
</dbReference>
<dbReference type="Pfam" id="PF04333">
    <property type="entry name" value="MlaA"/>
    <property type="match status" value="1"/>
</dbReference>
<evidence type="ECO:0000256" key="2">
    <source>
        <dbReference type="ARBA" id="ARBA00022729"/>
    </source>
</evidence>
<gene>
    <name evidence="4" type="primary">mlaA</name>
    <name evidence="4" type="ORF">GCM10007916_04950</name>
</gene>
<feature type="chain" id="PRO_5045359441" evidence="3">
    <location>
        <begin position="24"/>
        <end position="263"/>
    </location>
</feature>